<dbReference type="RefSeq" id="WP_015703545.1">
    <property type="nucleotide sequence ID" value="NC_015663.1"/>
</dbReference>
<evidence type="ECO:0000259" key="1">
    <source>
        <dbReference type="Pfam" id="PF15977"/>
    </source>
</evidence>
<dbReference type="GeneID" id="93313892"/>
<dbReference type="EMBL" id="CP002824">
    <property type="protein sequence ID" value="AEG95696.1"/>
    <property type="molecule type" value="Genomic_DNA"/>
</dbReference>
<dbReference type="KEGG" id="eae:EAE_03835"/>
<sequence length="231" mass="26482">MSRIQTPYSHIIDEYNKMISKNIKAIDSLSHSSNIRQIADDTSFTLSTGEIIIVLEGVIAVEMQEHNFILAPGKAKTQSKKLFQVGKGIKGMFFGIVESYGPGIQLHYTAKKNVKVFSCNLEYFEKHFTQPDKFTFLMNMMAITLAFLLDAHDERAIGTRYFVIRSMIYRYLKQKNEGVLHDPSLANFILRRTKMSRSYLFQVLSDLKNGGYITMKNGELVDIVNELPEKY</sequence>
<gene>
    <name evidence="2" type="ordered locus">EAE_03835</name>
</gene>
<dbReference type="HOGENOM" id="CLU_1203296_0_0_6"/>
<proteinExistence type="predicted"/>
<dbReference type="OrthoDB" id="6625231at2"/>
<keyword evidence="3" id="KW-1185">Reference proteome</keyword>
<reference evidence="2 3" key="1">
    <citation type="journal article" date="2012" name="J. Bacteriol.">
        <title>Complete genome sequence of Enterobacter aerogenes KCTC 2190.</title>
        <authorList>
            <person name="Shin S.H."/>
            <person name="Kim S."/>
            <person name="Kim J.Y."/>
            <person name="Lee S."/>
            <person name="Um Y."/>
            <person name="Oh M.K."/>
            <person name="Kim Y.R."/>
            <person name="Lee J."/>
            <person name="Yang K.S."/>
        </authorList>
    </citation>
    <scope>NUCLEOTIDE SEQUENCE [LARGE SCALE GENOMIC DNA]</scope>
    <source>
        <strain evidence="2 3">KCTC 2190</strain>
    </source>
</reference>
<dbReference type="InterPro" id="IPR041687">
    <property type="entry name" value="HTH_46"/>
</dbReference>
<feature type="domain" description="IprA winged helix-turn-helix" evidence="1">
    <location>
        <begin position="161"/>
        <end position="228"/>
    </location>
</feature>
<dbReference type="AlphaFoldDB" id="A0A0H3FMM1"/>
<evidence type="ECO:0000313" key="2">
    <source>
        <dbReference type="EMBL" id="AEG95696.1"/>
    </source>
</evidence>
<evidence type="ECO:0000313" key="3">
    <source>
        <dbReference type="Proteomes" id="UP000008881"/>
    </source>
</evidence>
<protein>
    <recommendedName>
        <fullName evidence="1">IprA winged helix-turn-helix domain-containing protein</fullName>
    </recommendedName>
</protein>
<dbReference type="eggNOG" id="COG1959">
    <property type="taxonomic scope" value="Bacteria"/>
</dbReference>
<accession>A0A0H3FMM1</accession>
<dbReference type="PATRIC" id="fig|1028307.3.peg.766"/>
<dbReference type="Pfam" id="PF15977">
    <property type="entry name" value="HTH_46"/>
    <property type="match status" value="1"/>
</dbReference>
<name>A0A0H3FMM1_KLEAK</name>
<organism evidence="2 3">
    <name type="scientific">Klebsiella aerogenes (strain ATCC 13048 / DSM 30053 / CCUG 1429 / JCM 1235 / KCTC 2190 / NBRC 13534 / NCIMB 10102 / NCTC 10006 / CDC 819-56)</name>
    <name type="common">Enterobacter aerogenes</name>
    <dbReference type="NCBI Taxonomy" id="1028307"/>
    <lineage>
        <taxon>Bacteria</taxon>
        <taxon>Pseudomonadati</taxon>
        <taxon>Pseudomonadota</taxon>
        <taxon>Gammaproteobacteria</taxon>
        <taxon>Enterobacterales</taxon>
        <taxon>Enterobacteriaceae</taxon>
        <taxon>Klebsiella/Raoultella group</taxon>
        <taxon>Klebsiella</taxon>
    </lineage>
</organism>
<dbReference type="Proteomes" id="UP000008881">
    <property type="component" value="Chromosome"/>
</dbReference>